<dbReference type="InterPro" id="IPR051782">
    <property type="entry name" value="ABC_Transporter_VariousFunc"/>
</dbReference>
<keyword evidence="1" id="KW-0813">Transport</keyword>
<dbReference type="PANTHER" id="PTHR42939:SF3">
    <property type="entry name" value="ABC TRANSPORTER ATP-BINDING COMPONENT"/>
    <property type="match status" value="1"/>
</dbReference>
<accession>A0A414NEL1</accession>
<dbReference type="EMBL" id="QSLJ01000001">
    <property type="protein sequence ID" value="RHF38226.1"/>
    <property type="molecule type" value="Genomic_DNA"/>
</dbReference>
<evidence type="ECO:0000313" key="5">
    <source>
        <dbReference type="EMBL" id="RHF38226.1"/>
    </source>
</evidence>
<dbReference type="AlphaFoldDB" id="A0A414NEL1"/>
<keyword evidence="3 5" id="KW-0067">ATP-binding</keyword>
<dbReference type="GO" id="GO:0016887">
    <property type="term" value="F:ATP hydrolysis activity"/>
    <property type="evidence" value="ECO:0007669"/>
    <property type="project" value="InterPro"/>
</dbReference>
<gene>
    <name evidence="5" type="ORF">DW682_00420</name>
</gene>
<protein>
    <submittedName>
        <fullName evidence="5">ABC transporter ATP-binding protein</fullName>
    </submittedName>
</protein>
<dbReference type="SUPFAM" id="SSF52540">
    <property type="entry name" value="P-loop containing nucleoside triphosphate hydrolases"/>
    <property type="match status" value="1"/>
</dbReference>
<dbReference type="SMART" id="SM00382">
    <property type="entry name" value="AAA"/>
    <property type="match status" value="1"/>
</dbReference>
<comment type="caution">
    <text evidence="5">The sequence shown here is derived from an EMBL/GenBank/DDBJ whole genome shotgun (WGS) entry which is preliminary data.</text>
</comment>
<dbReference type="GO" id="GO:0005524">
    <property type="term" value="F:ATP binding"/>
    <property type="evidence" value="ECO:0007669"/>
    <property type="project" value="UniProtKB-KW"/>
</dbReference>
<evidence type="ECO:0000259" key="4">
    <source>
        <dbReference type="PROSITE" id="PS50893"/>
    </source>
</evidence>
<evidence type="ECO:0000313" key="6">
    <source>
        <dbReference type="Proteomes" id="UP000283983"/>
    </source>
</evidence>
<keyword evidence="6" id="KW-1185">Reference proteome</keyword>
<sequence>MTSSRVSVPLIEARNITKHYDGFTLQGVSLTVEPGQIVGFIGQNGAGKSTTIKALLGIIGIDAGDARILGVDARGLSGADTAVKERIGVVFDTVSMPPHIKIAEVGKLMERAYRNWDARVFEGCLHRFKLDPKKAIKELSRGMGMKLSLACALAHDPQVLILDEATAGFDPMARDEVLDMLREFVAVEDAAGNPQHAILMSSHITSDLDKIADTVVCIDDGRIVFACDKDEICDLMGVARCRATEVEQVLASDQAPSQVRVLHHDYGVDVLVPDRFEFMRAFPQIPCDRVSIDDYMALVLKGAVLHPRARAQGGGDAR</sequence>
<dbReference type="InParanoid" id="A0A414NEL1"/>
<keyword evidence="2" id="KW-0547">Nucleotide-binding</keyword>
<dbReference type="PANTHER" id="PTHR42939">
    <property type="entry name" value="ABC TRANSPORTER ATP-BINDING PROTEIN ALBC-RELATED"/>
    <property type="match status" value="1"/>
</dbReference>
<evidence type="ECO:0000256" key="1">
    <source>
        <dbReference type="ARBA" id="ARBA00022448"/>
    </source>
</evidence>
<dbReference type="Proteomes" id="UP000283983">
    <property type="component" value="Unassembled WGS sequence"/>
</dbReference>
<organism evidence="5 6">
    <name type="scientific">Collinsella intestinalis</name>
    <dbReference type="NCBI Taxonomy" id="147207"/>
    <lineage>
        <taxon>Bacteria</taxon>
        <taxon>Bacillati</taxon>
        <taxon>Actinomycetota</taxon>
        <taxon>Coriobacteriia</taxon>
        <taxon>Coriobacteriales</taxon>
        <taxon>Coriobacteriaceae</taxon>
        <taxon>Collinsella</taxon>
    </lineage>
</organism>
<name>A0A414NEL1_9ACTN</name>
<evidence type="ECO:0000256" key="3">
    <source>
        <dbReference type="ARBA" id="ARBA00022840"/>
    </source>
</evidence>
<feature type="domain" description="ABC transporter" evidence="4">
    <location>
        <begin position="8"/>
        <end position="245"/>
    </location>
</feature>
<dbReference type="Gene3D" id="3.40.50.300">
    <property type="entry name" value="P-loop containing nucleotide triphosphate hydrolases"/>
    <property type="match status" value="1"/>
</dbReference>
<reference evidence="5 6" key="1">
    <citation type="submission" date="2018-08" db="EMBL/GenBank/DDBJ databases">
        <title>A genome reference for cultivated species of the human gut microbiota.</title>
        <authorList>
            <person name="Zou Y."/>
            <person name="Xue W."/>
            <person name="Luo G."/>
        </authorList>
    </citation>
    <scope>NUCLEOTIDE SEQUENCE [LARGE SCALE GENOMIC DNA]</scope>
    <source>
        <strain evidence="5 6">AM25-33</strain>
    </source>
</reference>
<evidence type="ECO:0000256" key="2">
    <source>
        <dbReference type="ARBA" id="ARBA00022741"/>
    </source>
</evidence>
<dbReference type="Pfam" id="PF00005">
    <property type="entry name" value="ABC_tran"/>
    <property type="match status" value="1"/>
</dbReference>
<dbReference type="InterPro" id="IPR003439">
    <property type="entry name" value="ABC_transporter-like_ATP-bd"/>
</dbReference>
<dbReference type="InterPro" id="IPR027417">
    <property type="entry name" value="P-loop_NTPase"/>
</dbReference>
<dbReference type="CDD" id="cd03230">
    <property type="entry name" value="ABC_DR_subfamily_A"/>
    <property type="match status" value="1"/>
</dbReference>
<dbReference type="InterPro" id="IPR003593">
    <property type="entry name" value="AAA+_ATPase"/>
</dbReference>
<proteinExistence type="predicted"/>
<dbReference type="PROSITE" id="PS50893">
    <property type="entry name" value="ABC_TRANSPORTER_2"/>
    <property type="match status" value="1"/>
</dbReference>